<evidence type="ECO:0000313" key="2">
    <source>
        <dbReference type="Proteomes" id="UP000242084"/>
    </source>
</evidence>
<dbReference type="RefSeq" id="WP_095086040.1">
    <property type="nucleotide sequence ID" value="NZ_BMDM01000003.1"/>
</dbReference>
<dbReference type="PROSITE" id="PS51257">
    <property type="entry name" value="PROKAR_LIPOPROTEIN"/>
    <property type="match status" value="1"/>
</dbReference>
<name>A0A239YIJ0_9STAP</name>
<evidence type="ECO:0000313" key="1">
    <source>
        <dbReference type="EMBL" id="SNV58058.1"/>
    </source>
</evidence>
<protein>
    <submittedName>
        <fullName evidence="1">Putative lipoprotein</fullName>
    </submittedName>
</protein>
<organism evidence="1 2">
    <name type="scientific">Mammaliicoccus stepanovicii</name>
    <dbReference type="NCBI Taxonomy" id="643214"/>
    <lineage>
        <taxon>Bacteria</taxon>
        <taxon>Bacillati</taxon>
        <taxon>Bacillota</taxon>
        <taxon>Bacilli</taxon>
        <taxon>Bacillales</taxon>
        <taxon>Staphylococcaceae</taxon>
        <taxon>Mammaliicoccus</taxon>
    </lineage>
</organism>
<dbReference type="AlphaFoldDB" id="A0A239YIJ0"/>
<proteinExistence type="predicted"/>
<keyword evidence="1" id="KW-0449">Lipoprotein</keyword>
<keyword evidence="2" id="KW-1185">Reference proteome</keyword>
<dbReference type="OrthoDB" id="2412276at2"/>
<dbReference type="KEGG" id="sste:SAMEA4384403_0411"/>
<dbReference type="Proteomes" id="UP000242084">
    <property type="component" value="Chromosome 1"/>
</dbReference>
<accession>A0A239YIJ0</accession>
<sequence length="305" mass="35173">MKKLLCLIIASIVLIGGCDYMPFESSEDIPKSVNVKTYKGQYMGDHHNDNKVFLKKYKKDAERVFKEYAKDTFDTEMDVTQIYSYTNGSKYGSYPAIVTIGRAKGEYPFQLYLRMRATEDNKLTVFMPSISESAYTGAPIASMIYKRYQKEFDAAHKNFKQVVEKEGYYAMNETLTHKKDASGIIDDYMTIRTTGVDDGETFKKDFLPVMKLKGQAYNDAMDELMEKYPIIKSQLNTEFNIYYDKSKIKTEQAADYLLELQKKTYKDMKRISGEKTITASQNKINPQNLEPISKEFNIDGGMIYD</sequence>
<gene>
    <name evidence="1" type="ORF">SAMEA4384403_00411</name>
</gene>
<reference evidence="1 2" key="1">
    <citation type="submission" date="2017-06" db="EMBL/GenBank/DDBJ databases">
        <authorList>
            <consortium name="Pathogen Informatics"/>
        </authorList>
    </citation>
    <scope>NUCLEOTIDE SEQUENCE [LARGE SCALE GENOMIC DNA]</scope>
    <source>
        <strain evidence="1 2">NCTC13839</strain>
    </source>
</reference>
<dbReference type="EMBL" id="LT906462">
    <property type="protein sequence ID" value="SNV58058.1"/>
    <property type="molecule type" value="Genomic_DNA"/>
</dbReference>